<organism evidence="1">
    <name type="scientific">marine sediment metagenome</name>
    <dbReference type="NCBI Taxonomy" id="412755"/>
    <lineage>
        <taxon>unclassified sequences</taxon>
        <taxon>metagenomes</taxon>
        <taxon>ecological metagenomes</taxon>
    </lineage>
</organism>
<protein>
    <submittedName>
        <fullName evidence="1">Uncharacterized protein</fullName>
    </submittedName>
</protein>
<comment type="caution">
    <text evidence="1">The sequence shown here is derived from an EMBL/GenBank/DDBJ whole genome shotgun (WGS) entry which is preliminary data.</text>
</comment>
<name>A0A0F9FKJ0_9ZZZZ</name>
<proteinExistence type="predicted"/>
<accession>A0A0F9FKJ0</accession>
<reference evidence="1" key="1">
    <citation type="journal article" date="2015" name="Nature">
        <title>Complex archaea that bridge the gap between prokaryotes and eukaryotes.</title>
        <authorList>
            <person name="Spang A."/>
            <person name="Saw J.H."/>
            <person name="Jorgensen S.L."/>
            <person name="Zaremba-Niedzwiedzka K."/>
            <person name="Martijn J."/>
            <person name="Lind A.E."/>
            <person name="van Eijk R."/>
            <person name="Schleper C."/>
            <person name="Guy L."/>
            <person name="Ettema T.J."/>
        </authorList>
    </citation>
    <scope>NUCLEOTIDE SEQUENCE</scope>
</reference>
<gene>
    <name evidence="1" type="ORF">LCGC14_1941290</name>
</gene>
<dbReference type="AlphaFoldDB" id="A0A0F9FKJ0"/>
<sequence length="106" mass="11611">MRINELSITRGQRIKVQGIELGWEAGDLYVAPAGVTVRDNHVSRVYKATEGGVTPTHTYHVVPGSYEGNTFRVRIYLEPAHAELADGADLNGLMGTESLNFTCHVN</sequence>
<evidence type="ECO:0000313" key="1">
    <source>
        <dbReference type="EMBL" id="KKL86783.1"/>
    </source>
</evidence>
<dbReference type="EMBL" id="LAZR01021016">
    <property type="protein sequence ID" value="KKL86783.1"/>
    <property type="molecule type" value="Genomic_DNA"/>
</dbReference>